<dbReference type="InterPro" id="IPR051540">
    <property type="entry name" value="S-2-haloacid_dehalogenase"/>
</dbReference>
<dbReference type="InterPro" id="IPR036412">
    <property type="entry name" value="HAD-like_sf"/>
</dbReference>
<dbReference type="PANTHER" id="PTHR43316">
    <property type="entry name" value="HYDROLASE, HALOACID DELAHOGENASE-RELATED"/>
    <property type="match status" value="1"/>
</dbReference>
<dbReference type="InterPro" id="IPR023214">
    <property type="entry name" value="HAD_sf"/>
</dbReference>
<dbReference type="Gene3D" id="3.40.50.1000">
    <property type="entry name" value="HAD superfamily/HAD-like"/>
    <property type="match status" value="1"/>
</dbReference>
<dbReference type="GO" id="GO:0016787">
    <property type="term" value="F:hydrolase activity"/>
    <property type="evidence" value="ECO:0007669"/>
    <property type="project" value="UniProtKB-KW"/>
</dbReference>
<keyword evidence="1 2" id="KW-0378">Hydrolase</keyword>
<dbReference type="SUPFAM" id="SSF56784">
    <property type="entry name" value="HAD-like"/>
    <property type="match status" value="1"/>
</dbReference>
<evidence type="ECO:0000313" key="2">
    <source>
        <dbReference type="EMBL" id="MYC96789.1"/>
    </source>
</evidence>
<dbReference type="Pfam" id="PF00702">
    <property type="entry name" value="Hydrolase"/>
    <property type="match status" value="1"/>
</dbReference>
<gene>
    <name evidence="2" type="ORF">F4X14_17625</name>
</gene>
<dbReference type="PANTHER" id="PTHR43316:SF3">
    <property type="entry name" value="HALOACID DEHALOGENASE, TYPE II (AFU_ORTHOLOGUE AFUA_2G07750)-RELATED"/>
    <property type="match status" value="1"/>
</dbReference>
<name>A0A6B1DB36_9CHLR</name>
<proteinExistence type="predicted"/>
<dbReference type="InterPro" id="IPR023198">
    <property type="entry name" value="PGP-like_dom2"/>
</dbReference>
<dbReference type="AlphaFoldDB" id="A0A6B1DB36"/>
<dbReference type="InterPro" id="IPR006439">
    <property type="entry name" value="HAD-SF_hydro_IA"/>
</dbReference>
<accession>A0A6B1DB36</accession>
<dbReference type="EMBL" id="VXMH01000096">
    <property type="protein sequence ID" value="MYC96789.1"/>
    <property type="molecule type" value="Genomic_DNA"/>
</dbReference>
<evidence type="ECO:0000256" key="1">
    <source>
        <dbReference type="ARBA" id="ARBA00022801"/>
    </source>
</evidence>
<organism evidence="2">
    <name type="scientific">Caldilineaceae bacterium SB0661_bin_32</name>
    <dbReference type="NCBI Taxonomy" id="2605255"/>
    <lineage>
        <taxon>Bacteria</taxon>
        <taxon>Bacillati</taxon>
        <taxon>Chloroflexota</taxon>
        <taxon>Caldilineae</taxon>
        <taxon>Caldilineales</taxon>
        <taxon>Caldilineaceae</taxon>
    </lineage>
</organism>
<protein>
    <submittedName>
        <fullName evidence="2">HAD family hydrolase</fullName>
    </submittedName>
</protein>
<comment type="caution">
    <text evidence="2">The sequence shown here is derived from an EMBL/GenBank/DDBJ whole genome shotgun (WGS) entry which is preliminary data.</text>
</comment>
<dbReference type="SFLD" id="SFLDG01129">
    <property type="entry name" value="C1.5:_HAD__Beta-PGM__Phosphata"/>
    <property type="match status" value="1"/>
</dbReference>
<reference evidence="2" key="1">
    <citation type="submission" date="2019-09" db="EMBL/GenBank/DDBJ databases">
        <title>Characterisation of the sponge microbiome using genome-centric metagenomics.</title>
        <authorList>
            <person name="Engelberts J.P."/>
            <person name="Robbins S.J."/>
            <person name="De Goeij J.M."/>
            <person name="Aranda M."/>
            <person name="Bell S.C."/>
            <person name="Webster N.S."/>
        </authorList>
    </citation>
    <scope>NUCLEOTIDE SEQUENCE</scope>
    <source>
        <strain evidence="2">SB0661_bin_32</strain>
    </source>
</reference>
<dbReference type="SFLD" id="SFLDS00003">
    <property type="entry name" value="Haloacid_Dehalogenase"/>
    <property type="match status" value="1"/>
</dbReference>
<dbReference type="PRINTS" id="PR00413">
    <property type="entry name" value="HADHALOGNASE"/>
</dbReference>
<sequence length="252" mass="28237">MPYRAVIFDLFGTLVNSFTRREYDQVNAQMAAAVNAPYAEFWRLMGETYSDFSLGRYSSYEDLISEVCSRVGVQANMAQITRAAAFHYEFIASAILPEPEVLETLDRLKKSNYRIGLISDCGPSVPLLFPQSPLARFIDVPVFSCEEQIKKPSSAIYQRTCQRMELEPPECIYVGDGSSQELTGAAAVGMRPVLKRTDLSDVYDSHRPEVESWQGLAVNEIMELCDMCIHSGFSCGVLTGEDALIRQSRKKL</sequence>
<dbReference type="NCBIfam" id="TIGR01549">
    <property type="entry name" value="HAD-SF-IA-v1"/>
    <property type="match status" value="1"/>
</dbReference>
<dbReference type="Gene3D" id="1.10.150.240">
    <property type="entry name" value="Putative phosphatase, domain 2"/>
    <property type="match status" value="1"/>
</dbReference>